<feature type="compositionally biased region" description="Low complexity" evidence="2">
    <location>
        <begin position="1"/>
        <end position="12"/>
    </location>
</feature>
<reference evidence="3 4" key="1">
    <citation type="submission" date="2019-09" db="EMBL/GenBank/DDBJ databases">
        <title>Actinomadura physcomitrii sp. nov., a novel actinomycete isolated from moss [Physcomitrium sphaericum (Ludw) Fuernr].</title>
        <authorList>
            <person name="Zhuang X."/>
            <person name="Liu C."/>
        </authorList>
    </citation>
    <scope>NUCLEOTIDE SEQUENCE [LARGE SCALE GENOMIC DNA]</scope>
    <source>
        <strain evidence="3 4">HMC1</strain>
    </source>
</reference>
<evidence type="ECO:0000256" key="2">
    <source>
        <dbReference type="SAM" id="MobiDB-lite"/>
    </source>
</evidence>
<dbReference type="RefSeq" id="WP_151566803.1">
    <property type="nucleotide sequence ID" value="NZ_WBMT01000021.1"/>
</dbReference>
<accession>A0A6H9YEB1</accession>
<dbReference type="Proteomes" id="UP000468735">
    <property type="component" value="Unassembled WGS sequence"/>
</dbReference>
<evidence type="ECO:0000313" key="4">
    <source>
        <dbReference type="Proteomes" id="UP000468735"/>
    </source>
</evidence>
<name>A0A6H9YEB1_9ACTN</name>
<comment type="caution">
    <text evidence="3">The sequence shown here is derived from an EMBL/GenBank/DDBJ whole genome shotgun (WGS) entry which is preliminary data.</text>
</comment>
<feature type="region of interest" description="Disordered" evidence="2">
    <location>
        <begin position="1"/>
        <end position="20"/>
    </location>
</feature>
<dbReference type="AlphaFoldDB" id="A0A6H9YEB1"/>
<dbReference type="SUPFAM" id="SSF57997">
    <property type="entry name" value="Tropomyosin"/>
    <property type="match status" value="1"/>
</dbReference>
<keyword evidence="1" id="KW-0175">Coiled coil</keyword>
<gene>
    <name evidence="3" type="ORF">F8566_37410</name>
</gene>
<evidence type="ECO:0000256" key="1">
    <source>
        <dbReference type="SAM" id="Coils"/>
    </source>
</evidence>
<keyword evidence="4" id="KW-1185">Reference proteome</keyword>
<sequence length="147" mass="16800">MSSPEESSTPPLEEFDAAAPRMFRSPEEINRKISQHSNEFYAVYDLIREVENTQKKQFNHLGGRLLQQGVRLDQIEGDLGDMATGLERMNVRLRSTDIRVERVEVQISALNQRVDALDRKLDVIDKKIDERFEQIVGLLTKAEGSEG</sequence>
<dbReference type="EMBL" id="WBMT01000021">
    <property type="protein sequence ID" value="KAB2342715.1"/>
    <property type="molecule type" value="Genomic_DNA"/>
</dbReference>
<protein>
    <submittedName>
        <fullName evidence="3">Uncharacterized protein</fullName>
    </submittedName>
</protein>
<feature type="coiled-coil region" evidence="1">
    <location>
        <begin position="100"/>
        <end position="127"/>
    </location>
</feature>
<dbReference type="Gene3D" id="1.20.5.340">
    <property type="match status" value="1"/>
</dbReference>
<proteinExistence type="predicted"/>
<organism evidence="3 4">
    <name type="scientific">Actinomadura rudentiformis</name>
    <dbReference type="NCBI Taxonomy" id="359158"/>
    <lineage>
        <taxon>Bacteria</taxon>
        <taxon>Bacillati</taxon>
        <taxon>Actinomycetota</taxon>
        <taxon>Actinomycetes</taxon>
        <taxon>Streptosporangiales</taxon>
        <taxon>Thermomonosporaceae</taxon>
        <taxon>Actinomadura</taxon>
    </lineage>
</organism>
<evidence type="ECO:0000313" key="3">
    <source>
        <dbReference type="EMBL" id="KAB2342715.1"/>
    </source>
</evidence>